<dbReference type="EMBL" id="LAZR01003722">
    <property type="protein sequence ID" value="KKN15338.1"/>
    <property type="molecule type" value="Genomic_DNA"/>
</dbReference>
<evidence type="ECO:0000313" key="1">
    <source>
        <dbReference type="EMBL" id="KKN15338.1"/>
    </source>
</evidence>
<reference evidence="1" key="1">
    <citation type="journal article" date="2015" name="Nature">
        <title>Complex archaea that bridge the gap between prokaryotes and eukaryotes.</title>
        <authorList>
            <person name="Spang A."/>
            <person name="Saw J.H."/>
            <person name="Jorgensen S.L."/>
            <person name="Zaremba-Niedzwiedzka K."/>
            <person name="Martijn J."/>
            <person name="Lind A.E."/>
            <person name="van Eijk R."/>
            <person name="Schleper C."/>
            <person name="Guy L."/>
            <person name="Ettema T.J."/>
        </authorList>
    </citation>
    <scope>NUCLEOTIDE SEQUENCE</scope>
</reference>
<sequence length="74" mass="8659">MNNIIIVDYDLIPNEKRCGGNCKKHLPATIVYFYPNMTKGDGLDSKCKQCDTELKKERYQRKILEEPNHNDKTK</sequence>
<protein>
    <submittedName>
        <fullName evidence="1">Uncharacterized protein</fullName>
    </submittedName>
</protein>
<dbReference type="AlphaFoldDB" id="A0A0F9RDK8"/>
<name>A0A0F9RDK8_9ZZZZ</name>
<organism evidence="1">
    <name type="scientific">marine sediment metagenome</name>
    <dbReference type="NCBI Taxonomy" id="412755"/>
    <lineage>
        <taxon>unclassified sequences</taxon>
        <taxon>metagenomes</taxon>
        <taxon>ecological metagenomes</taxon>
    </lineage>
</organism>
<proteinExistence type="predicted"/>
<comment type="caution">
    <text evidence="1">The sequence shown here is derived from an EMBL/GenBank/DDBJ whole genome shotgun (WGS) entry which is preliminary data.</text>
</comment>
<accession>A0A0F9RDK8</accession>
<gene>
    <name evidence="1" type="ORF">LCGC14_0986990</name>
</gene>